<evidence type="ECO:0000256" key="1">
    <source>
        <dbReference type="SAM" id="MobiDB-lite"/>
    </source>
</evidence>
<proteinExistence type="predicted"/>
<feature type="region of interest" description="Disordered" evidence="1">
    <location>
        <begin position="33"/>
        <end position="68"/>
    </location>
</feature>
<feature type="compositionally biased region" description="Acidic residues" evidence="1">
    <location>
        <begin position="198"/>
        <end position="208"/>
    </location>
</feature>
<name>A0AAN7BBM6_9PEZI</name>
<feature type="compositionally biased region" description="Basic residues" evidence="1">
    <location>
        <begin position="175"/>
        <end position="184"/>
    </location>
</feature>
<sequence>MPESPFSSTFFERDLRADHIPWKRSKDHAVKWSRGARPSPGVHINWAGEPITGSERQKELSRPRPSPEYLKKGRHNVVKLRGQWDMPNSRVRNKIYAQQEISDPANMAEDPTSPVTRRVSVSDNNVLYSFDRLDTTPHLPVTLGSLVKTTGRDTEKLVEKEYEVINTNGESLTGRKARRDLRKGHTGDPGTALGPEESIVEDEGFELV</sequence>
<dbReference type="EMBL" id="MU858057">
    <property type="protein sequence ID" value="KAK4217809.1"/>
    <property type="molecule type" value="Genomic_DNA"/>
</dbReference>
<keyword evidence="3" id="KW-1185">Reference proteome</keyword>
<feature type="region of interest" description="Disordered" evidence="1">
    <location>
        <begin position="169"/>
        <end position="208"/>
    </location>
</feature>
<evidence type="ECO:0000313" key="3">
    <source>
        <dbReference type="Proteomes" id="UP001301769"/>
    </source>
</evidence>
<evidence type="ECO:0000313" key="2">
    <source>
        <dbReference type="EMBL" id="KAK4217809.1"/>
    </source>
</evidence>
<dbReference type="Proteomes" id="UP001301769">
    <property type="component" value="Unassembled WGS sequence"/>
</dbReference>
<dbReference type="AlphaFoldDB" id="A0AAN7BBM6"/>
<comment type="caution">
    <text evidence="2">The sequence shown here is derived from an EMBL/GenBank/DDBJ whole genome shotgun (WGS) entry which is preliminary data.</text>
</comment>
<organism evidence="2 3">
    <name type="scientific">Rhypophila decipiens</name>
    <dbReference type="NCBI Taxonomy" id="261697"/>
    <lineage>
        <taxon>Eukaryota</taxon>
        <taxon>Fungi</taxon>
        <taxon>Dikarya</taxon>
        <taxon>Ascomycota</taxon>
        <taxon>Pezizomycotina</taxon>
        <taxon>Sordariomycetes</taxon>
        <taxon>Sordariomycetidae</taxon>
        <taxon>Sordariales</taxon>
        <taxon>Naviculisporaceae</taxon>
        <taxon>Rhypophila</taxon>
    </lineage>
</organism>
<protein>
    <submittedName>
        <fullName evidence="2">Uncharacterized protein</fullName>
    </submittedName>
</protein>
<gene>
    <name evidence="2" type="ORF">QBC37DRAFT_33163</name>
</gene>
<reference evidence="2" key="2">
    <citation type="submission" date="2023-05" db="EMBL/GenBank/DDBJ databases">
        <authorList>
            <consortium name="Lawrence Berkeley National Laboratory"/>
            <person name="Steindorff A."/>
            <person name="Hensen N."/>
            <person name="Bonometti L."/>
            <person name="Westerberg I."/>
            <person name="Brannstrom I.O."/>
            <person name="Guillou S."/>
            <person name="Cros-Aarteil S."/>
            <person name="Calhoun S."/>
            <person name="Haridas S."/>
            <person name="Kuo A."/>
            <person name="Mondo S."/>
            <person name="Pangilinan J."/>
            <person name="Riley R."/>
            <person name="Labutti K."/>
            <person name="Andreopoulos B."/>
            <person name="Lipzen A."/>
            <person name="Chen C."/>
            <person name="Yanf M."/>
            <person name="Daum C."/>
            <person name="Ng V."/>
            <person name="Clum A."/>
            <person name="Ohm R."/>
            <person name="Martin F."/>
            <person name="Silar P."/>
            <person name="Natvig D."/>
            <person name="Lalanne C."/>
            <person name="Gautier V."/>
            <person name="Ament-Velasquez S.L."/>
            <person name="Kruys A."/>
            <person name="Hutchinson M.I."/>
            <person name="Powell A.J."/>
            <person name="Barry K."/>
            <person name="Miller A.N."/>
            <person name="Grigoriev I.V."/>
            <person name="Debuchy R."/>
            <person name="Gladieux P."/>
            <person name="Thoren M.H."/>
            <person name="Johannesson H."/>
        </authorList>
    </citation>
    <scope>NUCLEOTIDE SEQUENCE</scope>
    <source>
        <strain evidence="2">PSN293</strain>
    </source>
</reference>
<accession>A0AAN7BBM6</accession>
<reference evidence="2" key="1">
    <citation type="journal article" date="2023" name="Mol. Phylogenet. Evol.">
        <title>Genome-scale phylogeny and comparative genomics of the fungal order Sordariales.</title>
        <authorList>
            <person name="Hensen N."/>
            <person name="Bonometti L."/>
            <person name="Westerberg I."/>
            <person name="Brannstrom I.O."/>
            <person name="Guillou S."/>
            <person name="Cros-Aarteil S."/>
            <person name="Calhoun S."/>
            <person name="Haridas S."/>
            <person name="Kuo A."/>
            <person name="Mondo S."/>
            <person name="Pangilinan J."/>
            <person name="Riley R."/>
            <person name="LaButti K."/>
            <person name="Andreopoulos B."/>
            <person name="Lipzen A."/>
            <person name="Chen C."/>
            <person name="Yan M."/>
            <person name="Daum C."/>
            <person name="Ng V."/>
            <person name="Clum A."/>
            <person name="Steindorff A."/>
            <person name="Ohm R.A."/>
            <person name="Martin F."/>
            <person name="Silar P."/>
            <person name="Natvig D.O."/>
            <person name="Lalanne C."/>
            <person name="Gautier V."/>
            <person name="Ament-Velasquez S.L."/>
            <person name="Kruys A."/>
            <person name="Hutchinson M.I."/>
            <person name="Powell A.J."/>
            <person name="Barry K."/>
            <person name="Miller A.N."/>
            <person name="Grigoriev I.V."/>
            <person name="Debuchy R."/>
            <person name="Gladieux P."/>
            <person name="Hiltunen Thoren M."/>
            <person name="Johannesson H."/>
        </authorList>
    </citation>
    <scope>NUCLEOTIDE SEQUENCE</scope>
    <source>
        <strain evidence="2">PSN293</strain>
    </source>
</reference>